<comment type="similarity">
    <text evidence="1">Belongs to the HyuE racemase family.</text>
</comment>
<evidence type="ECO:0000313" key="2">
    <source>
        <dbReference type="EMBL" id="KAF2724653.1"/>
    </source>
</evidence>
<dbReference type="InterPro" id="IPR015942">
    <property type="entry name" value="Asp/Glu/hydantoin_racemase"/>
</dbReference>
<name>A0A9P4QCD7_9PEZI</name>
<evidence type="ECO:0000256" key="1">
    <source>
        <dbReference type="ARBA" id="ARBA00038414"/>
    </source>
</evidence>
<dbReference type="GO" id="GO:0047661">
    <property type="term" value="F:amino-acid racemase activity"/>
    <property type="evidence" value="ECO:0007669"/>
    <property type="project" value="InterPro"/>
</dbReference>
<comment type="caution">
    <text evidence="2">The sequence shown here is derived from an EMBL/GenBank/DDBJ whole genome shotgun (WGS) entry which is preliminary data.</text>
</comment>
<proteinExistence type="inferred from homology"/>
<keyword evidence="3" id="KW-1185">Reference proteome</keyword>
<reference evidence="2" key="1">
    <citation type="journal article" date="2020" name="Stud. Mycol.">
        <title>101 Dothideomycetes genomes: a test case for predicting lifestyles and emergence of pathogens.</title>
        <authorList>
            <person name="Haridas S."/>
            <person name="Albert R."/>
            <person name="Binder M."/>
            <person name="Bloem J."/>
            <person name="Labutti K."/>
            <person name="Salamov A."/>
            <person name="Andreopoulos B."/>
            <person name="Baker S."/>
            <person name="Barry K."/>
            <person name="Bills G."/>
            <person name="Bluhm B."/>
            <person name="Cannon C."/>
            <person name="Castanera R."/>
            <person name="Culley D."/>
            <person name="Daum C."/>
            <person name="Ezra D."/>
            <person name="Gonzalez J."/>
            <person name="Henrissat B."/>
            <person name="Kuo A."/>
            <person name="Liang C."/>
            <person name="Lipzen A."/>
            <person name="Lutzoni F."/>
            <person name="Magnuson J."/>
            <person name="Mondo S."/>
            <person name="Nolan M."/>
            <person name="Ohm R."/>
            <person name="Pangilinan J."/>
            <person name="Park H.-J."/>
            <person name="Ramirez L."/>
            <person name="Alfaro M."/>
            <person name="Sun H."/>
            <person name="Tritt A."/>
            <person name="Yoshinaga Y."/>
            <person name="Zwiers L.-H."/>
            <person name="Turgeon B."/>
            <person name="Goodwin S."/>
            <person name="Spatafora J."/>
            <person name="Crous P."/>
            <person name="Grigoriev I."/>
        </authorList>
    </citation>
    <scope>NUCLEOTIDE SEQUENCE</scope>
    <source>
        <strain evidence="2">CBS 116435</strain>
    </source>
</reference>
<organism evidence="2 3">
    <name type="scientific">Polychaeton citri CBS 116435</name>
    <dbReference type="NCBI Taxonomy" id="1314669"/>
    <lineage>
        <taxon>Eukaryota</taxon>
        <taxon>Fungi</taxon>
        <taxon>Dikarya</taxon>
        <taxon>Ascomycota</taxon>
        <taxon>Pezizomycotina</taxon>
        <taxon>Dothideomycetes</taxon>
        <taxon>Dothideomycetidae</taxon>
        <taxon>Capnodiales</taxon>
        <taxon>Capnodiaceae</taxon>
        <taxon>Polychaeton</taxon>
    </lineage>
</organism>
<sequence length="271" mass="28547">MEDRPSSVSGDGDGTSAGKKIVILLINPNATTSMTQNCLRSVKPYLPADVTVVGFTAPAPAPTAIEGAFDNVMSAAASMRAIIELKSNDGIDAMLVACYSNHHLVPMLREEFEVPVIGIMEASLFHARTLGARFGIIATGKRSAIGHRDSVRSYGMSDFCAGIRPCNLGVLDLEQKPREHVVGVMRQVARTLVEDDGADVLTLGCAGMIEMKTAVDEAVEDLEGGSVQVVDGVLAGVQHLVGIVRLGGKTAKRGLWASSAGGRARRGQTYV</sequence>
<dbReference type="InterPro" id="IPR052186">
    <property type="entry name" value="Hydantoin_racemase-like"/>
</dbReference>
<dbReference type="PANTHER" id="PTHR28047:SF6">
    <property type="entry name" value="CN HYDROLASE DOMAIN-CONTAINING PROTEIN"/>
    <property type="match status" value="1"/>
</dbReference>
<dbReference type="Proteomes" id="UP000799441">
    <property type="component" value="Unassembled WGS sequence"/>
</dbReference>
<dbReference type="InterPro" id="IPR053714">
    <property type="entry name" value="Iso_Racemase_Enz_sf"/>
</dbReference>
<protein>
    <recommendedName>
        <fullName evidence="4">Hydantoin racemase</fullName>
    </recommendedName>
</protein>
<accession>A0A9P4QCD7</accession>
<dbReference type="AlphaFoldDB" id="A0A9P4QCD7"/>
<dbReference type="Pfam" id="PF01177">
    <property type="entry name" value="Asp_Glu_race"/>
    <property type="match status" value="1"/>
</dbReference>
<evidence type="ECO:0000313" key="3">
    <source>
        <dbReference type="Proteomes" id="UP000799441"/>
    </source>
</evidence>
<dbReference type="Gene3D" id="3.40.50.12500">
    <property type="match status" value="1"/>
</dbReference>
<dbReference type="PANTHER" id="PTHR28047">
    <property type="entry name" value="PROTEIN DCG1"/>
    <property type="match status" value="1"/>
</dbReference>
<gene>
    <name evidence="2" type="ORF">K431DRAFT_318027</name>
</gene>
<dbReference type="OrthoDB" id="412018at2759"/>
<dbReference type="EMBL" id="MU003770">
    <property type="protein sequence ID" value="KAF2724653.1"/>
    <property type="molecule type" value="Genomic_DNA"/>
</dbReference>
<evidence type="ECO:0008006" key="4">
    <source>
        <dbReference type="Google" id="ProtNLM"/>
    </source>
</evidence>